<feature type="non-terminal residue" evidence="1">
    <location>
        <position position="1"/>
    </location>
</feature>
<accession>J9FIG6</accession>
<comment type="caution">
    <text evidence="1">The sequence shown here is derived from an EMBL/GenBank/DDBJ whole genome shotgun (WGS) entry which is preliminary data.</text>
</comment>
<proteinExistence type="predicted"/>
<protein>
    <submittedName>
        <fullName evidence="1">Uncharacterized protein</fullName>
    </submittedName>
</protein>
<reference evidence="1" key="1">
    <citation type="journal article" date="2012" name="PLoS ONE">
        <title>Gene sets for utilization of primary and secondary nutrition supplies in the distal gut of endangered iberian lynx.</title>
        <authorList>
            <person name="Alcaide M."/>
            <person name="Messina E."/>
            <person name="Richter M."/>
            <person name="Bargiela R."/>
            <person name="Peplies J."/>
            <person name="Huws S.A."/>
            <person name="Newbold C.J."/>
            <person name="Golyshin P.N."/>
            <person name="Simon M.A."/>
            <person name="Lopez G."/>
            <person name="Yakimov M.M."/>
            <person name="Ferrer M."/>
        </authorList>
    </citation>
    <scope>NUCLEOTIDE SEQUENCE</scope>
</reference>
<name>J9FIG6_9ZZZZ</name>
<dbReference type="EMBL" id="AMCI01006492">
    <property type="protein sequence ID" value="EJW94228.1"/>
    <property type="molecule type" value="Genomic_DNA"/>
</dbReference>
<sequence>SMIRQKLERYGAGAETMLSAQSYSESAQFVFGGPRPDWFSSNKSTPPFQSE</sequence>
<gene>
    <name evidence="1" type="ORF">EVA_17665</name>
</gene>
<organism evidence="1">
    <name type="scientific">gut metagenome</name>
    <dbReference type="NCBI Taxonomy" id="749906"/>
    <lineage>
        <taxon>unclassified sequences</taxon>
        <taxon>metagenomes</taxon>
        <taxon>organismal metagenomes</taxon>
    </lineage>
</organism>
<dbReference type="AlphaFoldDB" id="J9FIG6"/>
<evidence type="ECO:0000313" key="1">
    <source>
        <dbReference type="EMBL" id="EJW94228.1"/>
    </source>
</evidence>